<keyword evidence="1" id="KW-1133">Transmembrane helix</keyword>
<reference evidence="2" key="1">
    <citation type="submission" date="2014-05" db="EMBL/GenBank/DDBJ databases">
        <authorList>
            <person name="Chronopoulou M."/>
        </authorList>
    </citation>
    <scope>NUCLEOTIDE SEQUENCE</scope>
    <source>
        <tissue evidence="2">Whole organism</tissue>
    </source>
</reference>
<dbReference type="EMBL" id="HACA01016866">
    <property type="protein sequence ID" value="CDW34227.1"/>
    <property type="molecule type" value="Transcribed_RNA"/>
</dbReference>
<accession>A0A0K2U7G9</accession>
<dbReference type="EMBL" id="HACA01016864">
    <property type="protein sequence ID" value="CDW34225.1"/>
    <property type="molecule type" value="Transcribed_RNA"/>
</dbReference>
<proteinExistence type="predicted"/>
<sequence>NADGFCQICFVSLNVLIAITNKVFISSFFSPFLTGRYLVFRRGGLFWVGISKVSFANETFFLLLFYHIALKIRFTNICERTVFLFQFF</sequence>
<organism evidence="2">
    <name type="scientific">Lepeophtheirus salmonis</name>
    <name type="common">Salmon louse</name>
    <name type="synonym">Caligus salmonis</name>
    <dbReference type="NCBI Taxonomy" id="72036"/>
    <lineage>
        <taxon>Eukaryota</taxon>
        <taxon>Metazoa</taxon>
        <taxon>Ecdysozoa</taxon>
        <taxon>Arthropoda</taxon>
        <taxon>Crustacea</taxon>
        <taxon>Multicrustacea</taxon>
        <taxon>Hexanauplia</taxon>
        <taxon>Copepoda</taxon>
        <taxon>Siphonostomatoida</taxon>
        <taxon>Caligidae</taxon>
        <taxon>Lepeophtheirus</taxon>
    </lineage>
</organism>
<evidence type="ECO:0000256" key="1">
    <source>
        <dbReference type="SAM" id="Phobius"/>
    </source>
</evidence>
<evidence type="ECO:0000313" key="2">
    <source>
        <dbReference type="EMBL" id="CDW34224.1"/>
    </source>
</evidence>
<dbReference type="EMBL" id="HACA01016865">
    <property type="protein sequence ID" value="CDW34226.1"/>
    <property type="molecule type" value="Transcribed_RNA"/>
</dbReference>
<dbReference type="AlphaFoldDB" id="A0A0K2U7G9"/>
<feature type="transmembrane region" description="Helical" evidence="1">
    <location>
        <begin position="45"/>
        <end position="66"/>
    </location>
</feature>
<dbReference type="EMBL" id="HACA01016863">
    <property type="protein sequence ID" value="CDW34224.1"/>
    <property type="molecule type" value="Transcribed_RNA"/>
</dbReference>
<feature type="transmembrane region" description="Helical" evidence="1">
    <location>
        <begin position="12"/>
        <end position="33"/>
    </location>
</feature>
<name>A0A0K2U7G9_LEPSM</name>
<feature type="non-terminal residue" evidence="2">
    <location>
        <position position="1"/>
    </location>
</feature>
<keyword evidence="1" id="KW-0472">Membrane</keyword>
<dbReference type="EMBL" id="HACA01016862">
    <property type="protein sequence ID" value="CDW34223.1"/>
    <property type="molecule type" value="Transcribed_RNA"/>
</dbReference>
<protein>
    <submittedName>
        <fullName evidence="2">Uncharacterized protein</fullName>
    </submittedName>
</protein>
<keyword evidence="1" id="KW-0812">Transmembrane</keyword>